<dbReference type="InterPro" id="IPR013382">
    <property type="entry name" value="CRISPR-assoc_prot_Cse2"/>
</dbReference>
<dbReference type="NCBIfam" id="TIGR02548">
    <property type="entry name" value="casB_cse2"/>
    <property type="match status" value="1"/>
</dbReference>
<name>A0A2W2G008_9ACTN</name>
<comment type="caution">
    <text evidence="1">The sequence shown here is derived from an EMBL/GenBank/DDBJ whole genome shotgun (WGS) entry which is preliminary data.</text>
</comment>
<dbReference type="InterPro" id="IPR018254">
    <property type="entry name" value="Ribosomal_uL29_CS"/>
</dbReference>
<dbReference type="Proteomes" id="UP000248544">
    <property type="component" value="Unassembled WGS sequence"/>
</dbReference>
<dbReference type="RefSeq" id="WP_111169217.1">
    <property type="nucleotide sequence ID" value="NZ_POUA01000174.1"/>
</dbReference>
<keyword evidence="2" id="KW-1185">Reference proteome</keyword>
<protein>
    <submittedName>
        <fullName evidence="1">Type I-E CRISPR-associated protein Cse2/CasB</fullName>
    </submittedName>
</protein>
<dbReference type="GO" id="GO:0003735">
    <property type="term" value="F:structural constituent of ribosome"/>
    <property type="evidence" value="ECO:0007669"/>
    <property type="project" value="InterPro"/>
</dbReference>
<dbReference type="GO" id="GO:0005840">
    <property type="term" value="C:ribosome"/>
    <property type="evidence" value="ECO:0007669"/>
    <property type="project" value="InterPro"/>
</dbReference>
<dbReference type="AlphaFoldDB" id="A0A2W2G008"/>
<dbReference type="GO" id="GO:0006412">
    <property type="term" value="P:translation"/>
    <property type="evidence" value="ECO:0007669"/>
    <property type="project" value="InterPro"/>
</dbReference>
<gene>
    <name evidence="1" type="primary">casB</name>
    <name evidence="1" type="ORF">C1I98_21395</name>
</gene>
<accession>A0A2W2G008</accession>
<reference evidence="1 2" key="1">
    <citation type="submission" date="2018-01" db="EMBL/GenBank/DDBJ databases">
        <title>Draft genome sequence of Sphaerisporangium sp. 7K107.</title>
        <authorList>
            <person name="Sahin N."/>
            <person name="Saygin H."/>
            <person name="Ay H."/>
        </authorList>
    </citation>
    <scope>NUCLEOTIDE SEQUENCE [LARGE SCALE GENOMIC DNA]</scope>
    <source>
        <strain evidence="1 2">7K107</strain>
    </source>
</reference>
<dbReference type="InterPro" id="IPR038287">
    <property type="entry name" value="Cse2_sf"/>
</dbReference>
<dbReference type="CDD" id="cd09731">
    <property type="entry name" value="Cse2_I-E"/>
    <property type="match status" value="1"/>
</dbReference>
<dbReference type="EMBL" id="POUA01000174">
    <property type="protein sequence ID" value="PZG41391.1"/>
    <property type="molecule type" value="Genomic_DNA"/>
</dbReference>
<evidence type="ECO:0000313" key="2">
    <source>
        <dbReference type="Proteomes" id="UP000248544"/>
    </source>
</evidence>
<proteinExistence type="predicted"/>
<organism evidence="1 2">
    <name type="scientific">Spongiactinospora gelatinilytica</name>
    <dbReference type="NCBI Taxonomy" id="2666298"/>
    <lineage>
        <taxon>Bacteria</taxon>
        <taxon>Bacillati</taxon>
        <taxon>Actinomycetota</taxon>
        <taxon>Actinomycetes</taxon>
        <taxon>Streptosporangiales</taxon>
        <taxon>Streptosporangiaceae</taxon>
        <taxon>Spongiactinospora</taxon>
    </lineage>
</organism>
<evidence type="ECO:0000313" key="1">
    <source>
        <dbReference type="EMBL" id="PZG41391.1"/>
    </source>
</evidence>
<dbReference type="Gene3D" id="1.10.520.40">
    <property type="entry name" value="CRISPR-associated protein Cse2"/>
    <property type="match status" value="1"/>
</dbReference>
<sequence>MPESVAERRGNYVTYLNNLGHALRSDNPYQVSDARRTLARLRRAFVEGRPQGQAYQIVYKHDPPSDSEEAEIWLLLGSLFALHPASWNGGGGRHTIGASLGRLHRKLDSPAVERRLMALLARDKNSLPHHLRQAVRLLSAHDVPVHYGRLLDDLLVLLGDQHRGDRASKIRLKWAEEYYREAPATDSTETTE</sequence>
<dbReference type="Pfam" id="PF09485">
    <property type="entry name" value="CRISPR_Cse2"/>
    <property type="match status" value="1"/>
</dbReference>
<dbReference type="PROSITE" id="PS00579">
    <property type="entry name" value="RIBOSOMAL_L29"/>
    <property type="match status" value="1"/>
</dbReference>